<dbReference type="Proteomes" id="UP001595191">
    <property type="component" value="Unassembled WGS sequence"/>
</dbReference>
<evidence type="ECO:0000313" key="1">
    <source>
        <dbReference type="EMBL" id="MFH6603802.1"/>
    </source>
</evidence>
<proteinExistence type="predicted"/>
<reference evidence="1" key="1">
    <citation type="submission" date="2024-09" db="EMBL/GenBank/DDBJ databases">
        <authorList>
            <person name="Liu J."/>
        </authorList>
    </citation>
    <scope>NUCLEOTIDE SEQUENCE</scope>
    <source>
        <strain evidence="1">NBU2967</strain>
    </source>
</reference>
<name>A0ACC7LJR2_9FLAO</name>
<comment type="caution">
    <text evidence="1">The sequence shown here is derived from an EMBL/GenBank/DDBJ whole genome shotgun (WGS) entry which is preliminary data.</text>
</comment>
<accession>A0ACC7LJR2</accession>
<protein>
    <submittedName>
        <fullName evidence="1">TfoX/Sxy family protein</fullName>
    </submittedName>
</protein>
<keyword evidence="2" id="KW-1185">Reference proteome</keyword>
<dbReference type="EMBL" id="JBHFPV010000002">
    <property type="protein sequence ID" value="MFH6603802.1"/>
    <property type="molecule type" value="Genomic_DNA"/>
</dbReference>
<gene>
    <name evidence="1" type="ORF">ACEZ3G_09970</name>
</gene>
<sequence>MKSLTELPNIGKTLADKLNSIGIKSEQELKQLGSENAIIKIATIENSGACINMLYALEGAIQGIRWHGLDNERKQELKEFYRMMNR</sequence>
<organism evidence="1 2">
    <name type="scientific">Meishania litoralis</name>
    <dbReference type="NCBI Taxonomy" id="3434685"/>
    <lineage>
        <taxon>Bacteria</taxon>
        <taxon>Pseudomonadati</taxon>
        <taxon>Bacteroidota</taxon>
        <taxon>Flavobacteriia</taxon>
        <taxon>Flavobacteriales</taxon>
        <taxon>Flavobacteriaceae</taxon>
        <taxon>Meishania</taxon>
    </lineage>
</organism>
<evidence type="ECO:0000313" key="2">
    <source>
        <dbReference type="Proteomes" id="UP001595191"/>
    </source>
</evidence>